<sequence>MFDLNVPWPVSNYNVKPTPQQLTQLINTIATLYTLGYRYVAINFTLDEKIKLPNGPINPIDIQLLRARLSKYEGLKLFTRLTLIIHDPSQCQGLAKLQSCFDILAVNPITEKALQLATSNLDIDLVSLNFGSRLPYFLKHKTVGSAIEKGILFEICYSYVISGPAGYTLSQSNDSLNLASSALLIRKNFFNNVLQLIRASRSRGLVISSGATQPLQARNSVDVITLMKTLGMDHGRAKHFMTKNPENALRNGRLRIKSNKQTVIIDNRGDVLIDNQFEDPLKKGDTNAYKKKLDDTSSGRLLKKHKPN</sequence>
<dbReference type="PANTHER" id="PTHR13031:SF0">
    <property type="entry name" value="RIBONUCLEASE P PROTEIN SUBUNIT P30"/>
    <property type="match status" value="1"/>
</dbReference>
<dbReference type="SUPFAM" id="SSF89550">
    <property type="entry name" value="PHP domain-like"/>
    <property type="match status" value="1"/>
</dbReference>
<protein>
    <submittedName>
        <fullName evidence="5">Uncharacterized protein</fullName>
    </submittedName>
</protein>
<dbReference type="InterPro" id="IPR016195">
    <property type="entry name" value="Pol/histidinol_Pase-like"/>
</dbReference>
<name>A0A9P7V8D6_9ASCO</name>
<dbReference type="GeneID" id="66114544"/>
<comment type="similarity">
    <text evidence="2">Belongs to the eukaryotic/archaeal RNase P protein component 3 family.</text>
</comment>
<evidence type="ECO:0000256" key="4">
    <source>
        <dbReference type="SAM" id="MobiDB-lite"/>
    </source>
</evidence>
<feature type="region of interest" description="Disordered" evidence="4">
    <location>
        <begin position="284"/>
        <end position="308"/>
    </location>
</feature>
<evidence type="ECO:0000256" key="1">
    <source>
        <dbReference type="ARBA" id="ARBA00004123"/>
    </source>
</evidence>
<comment type="subcellular location">
    <subcellularLocation>
        <location evidence="1">Nucleus</location>
    </subcellularLocation>
</comment>
<dbReference type="InterPro" id="IPR002738">
    <property type="entry name" value="RNase_P_p30"/>
</dbReference>
<dbReference type="GO" id="GO:0005655">
    <property type="term" value="C:nucleolar ribonuclease P complex"/>
    <property type="evidence" value="ECO:0007669"/>
    <property type="project" value="TreeGrafter"/>
</dbReference>
<keyword evidence="6" id="KW-1185">Reference proteome</keyword>
<keyword evidence="3" id="KW-0819">tRNA processing</keyword>
<reference evidence="5" key="1">
    <citation type="submission" date="2021-03" db="EMBL/GenBank/DDBJ databases">
        <authorList>
            <person name="Palmer J.M."/>
        </authorList>
    </citation>
    <scope>NUCLEOTIDE SEQUENCE</scope>
    <source>
        <strain evidence="5">ARV_011</strain>
    </source>
</reference>
<dbReference type="Proteomes" id="UP000790833">
    <property type="component" value="Unassembled WGS sequence"/>
</dbReference>
<dbReference type="GO" id="GO:0003723">
    <property type="term" value="F:RNA binding"/>
    <property type="evidence" value="ECO:0007669"/>
    <property type="project" value="TreeGrafter"/>
</dbReference>
<gene>
    <name evidence="5" type="ORF">KQ657_001170</name>
</gene>
<dbReference type="OrthoDB" id="17948at2759"/>
<evidence type="ECO:0000313" key="5">
    <source>
        <dbReference type="EMBL" id="KAG7193053.1"/>
    </source>
</evidence>
<evidence type="ECO:0000256" key="2">
    <source>
        <dbReference type="ARBA" id="ARBA00007331"/>
    </source>
</evidence>
<proteinExistence type="inferred from homology"/>
<comment type="caution">
    <text evidence="5">The sequence shown here is derived from an EMBL/GenBank/DDBJ whole genome shotgun (WGS) entry which is preliminary data.</text>
</comment>
<organism evidence="5 6">
    <name type="scientific">Scheffersomyces spartinae</name>
    <dbReference type="NCBI Taxonomy" id="45513"/>
    <lineage>
        <taxon>Eukaryota</taxon>
        <taxon>Fungi</taxon>
        <taxon>Dikarya</taxon>
        <taxon>Ascomycota</taxon>
        <taxon>Saccharomycotina</taxon>
        <taxon>Pichiomycetes</taxon>
        <taxon>Debaryomycetaceae</taxon>
        <taxon>Scheffersomyces</taxon>
    </lineage>
</organism>
<dbReference type="Gene3D" id="3.20.20.140">
    <property type="entry name" value="Metal-dependent hydrolases"/>
    <property type="match status" value="1"/>
</dbReference>
<dbReference type="GO" id="GO:0008033">
    <property type="term" value="P:tRNA processing"/>
    <property type="evidence" value="ECO:0007669"/>
    <property type="project" value="UniProtKB-KW"/>
</dbReference>
<evidence type="ECO:0000256" key="3">
    <source>
        <dbReference type="ARBA" id="ARBA00022694"/>
    </source>
</evidence>
<dbReference type="Pfam" id="PF01876">
    <property type="entry name" value="RNase_P_p30"/>
    <property type="match status" value="1"/>
</dbReference>
<accession>A0A9P7V8D6</accession>
<dbReference type="AlphaFoldDB" id="A0A9P7V8D6"/>
<evidence type="ECO:0000313" key="6">
    <source>
        <dbReference type="Proteomes" id="UP000790833"/>
    </source>
</evidence>
<dbReference type="PANTHER" id="PTHR13031">
    <property type="entry name" value="RIBONUCLEASE P SUBUNIT P30"/>
    <property type="match status" value="1"/>
</dbReference>
<dbReference type="EMBL" id="JAHMUF010000014">
    <property type="protein sequence ID" value="KAG7193053.1"/>
    <property type="molecule type" value="Genomic_DNA"/>
</dbReference>
<dbReference type="RefSeq" id="XP_043048602.1">
    <property type="nucleotide sequence ID" value="XM_043191970.1"/>
</dbReference>